<protein>
    <recommendedName>
        <fullName evidence="4">ABC transporter permease</fullName>
    </recommendedName>
</protein>
<dbReference type="Proteomes" id="UP000653231">
    <property type="component" value="Unassembled WGS sequence"/>
</dbReference>
<feature type="transmembrane region" description="Helical" evidence="1">
    <location>
        <begin position="240"/>
        <end position="261"/>
    </location>
</feature>
<evidence type="ECO:0000313" key="2">
    <source>
        <dbReference type="EMBL" id="MBD3147095.1"/>
    </source>
</evidence>
<feature type="transmembrane region" description="Helical" evidence="1">
    <location>
        <begin position="141"/>
        <end position="160"/>
    </location>
</feature>
<keyword evidence="1" id="KW-0812">Transmembrane</keyword>
<reference evidence="2 3" key="1">
    <citation type="submission" date="2020-09" db="EMBL/GenBank/DDBJ databases">
        <title>Actinomycete isolated from the Camponotus japonicus Mayr.</title>
        <authorList>
            <person name="Gong X."/>
        </authorList>
    </citation>
    <scope>NUCLEOTIDE SEQUENCE [LARGE SCALE GENOMIC DNA]</scope>
    <source>
        <strain evidence="2 3">2C-HV3</strain>
    </source>
</reference>
<keyword evidence="1" id="KW-0472">Membrane</keyword>
<feature type="transmembrane region" description="Helical" evidence="1">
    <location>
        <begin position="51"/>
        <end position="70"/>
    </location>
</feature>
<sequence length="277" mass="29450">MTGEPLPDAGPPARAADLRLAGEWLARHDMAGGRPTPLLASRLAVRRRARLAAHLILAVLIIASALAAAYDRLASSAFGGFQPHRPLPLLALTASVAGLLLAQSLLDWWVRRVDQRAGVTLSRRAAHLIQPGWRAVLGRPYAVFAVATFAGAMVLAWSALAVPDPTVRQLAVVLLIGLLGVTAISAMQLRHLLRRPVVAEDEESLTADVIMRVEDARDLTTPSVQWSLPMVLLFGTAPGWWSAAAVAYLILGLVACVALQAKTPSSATAARRAMSVQ</sequence>
<organism evidence="2 3">
    <name type="scientific">Microbispora bryophytorum subsp. camponoti</name>
    <dbReference type="NCBI Taxonomy" id="1677852"/>
    <lineage>
        <taxon>Bacteria</taxon>
        <taxon>Bacillati</taxon>
        <taxon>Actinomycetota</taxon>
        <taxon>Actinomycetes</taxon>
        <taxon>Streptosporangiales</taxon>
        <taxon>Streptosporangiaceae</taxon>
        <taxon>Microbispora</taxon>
    </lineage>
</organism>
<dbReference type="EMBL" id="JACXRZ010000026">
    <property type="protein sequence ID" value="MBD3147095.1"/>
    <property type="molecule type" value="Genomic_DNA"/>
</dbReference>
<evidence type="ECO:0000313" key="3">
    <source>
        <dbReference type="Proteomes" id="UP000653231"/>
    </source>
</evidence>
<evidence type="ECO:0008006" key="4">
    <source>
        <dbReference type="Google" id="ProtNLM"/>
    </source>
</evidence>
<keyword evidence="1" id="KW-1133">Transmembrane helix</keyword>
<comment type="caution">
    <text evidence="2">The sequence shown here is derived from an EMBL/GenBank/DDBJ whole genome shotgun (WGS) entry which is preliminary data.</text>
</comment>
<feature type="transmembrane region" description="Helical" evidence="1">
    <location>
        <begin position="166"/>
        <end position="186"/>
    </location>
</feature>
<accession>A0ABR8L846</accession>
<evidence type="ECO:0000256" key="1">
    <source>
        <dbReference type="SAM" id="Phobius"/>
    </source>
</evidence>
<dbReference type="RefSeq" id="WP_191054333.1">
    <property type="nucleotide sequence ID" value="NZ_JACXRZ010000026.1"/>
</dbReference>
<name>A0ABR8L846_9ACTN</name>
<keyword evidence="3" id="KW-1185">Reference proteome</keyword>
<gene>
    <name evidence="2" type="ORF">IEQ31_28460</name>
</gene>
<proteinExistence type="predicted"/>